<dbReference type="InterPro" id="IPR003749">
    <property type="entry name" value="ThiS/MoaD-like"/>
</dbReference>
<dbReference type="InterPro" id="IPR012675">
    <property type="entry name" value="Beta-grasp_dom_sf"/>
</dbReference>
<evidence type="ECO:0000256" key="5">
    <source>
        <dbReference type="ARBA" id="ARBA00024247"/>
    </source>
</evidence>
<dbReference type="InterPro" id="IPR010038">
    <property type="entry name" value="MoaD_arc-typ"/>
</dbReference>
<dbReference type="InterPro" id="IPR044672">
    <property type="entry name" value="MOCS2A"/>
</dbReference>
<keyword evidence="3" id="KW-0501">Molybdenum cofactor biosynthesis</keyword>
<gene>
    <name evidence="13" type="primary">moaD</name>
    <name evidence="13" type="ORF">E4663_09675</name>
</gene>
<dbReference type="Pfam" id="PF02597">
    <property type="entry name" value="ThiS"/>
    <property type="match status" value="1"/>
</dbReference>
<dbReference type="GO" id="GO:0000166">
    <property type="term" value="F:nucleotide binding"/>
    <property type="evidence" value="ECO:0007669"/>
    <property type="project" value="UniProtKB-KW"/>
</dbReference>
<dbReference type="STRING" id="192814.GCA_900166575_02318"/>
<dbReference type="Proteomes" id="UP000297982">
    <property type="component" value="Unassembled WGS sequence"/>
</dbReference>
<accession>A0A4Z0H8M0</accession>
<sequence length="77" mass="8727">MNQLLFFAELQDRVGKERIDIDLEGKTVQQVKEYVEDTYELHKAKEAMIAINEEFASRDTLIKKGDVVAFIPPVSGG</sequence>
<dbReference type="AlphaFoldDB" id="A0A4Z0H8M0"/>
<evidence type="ECO:0000256" key="4">
    <source>
        <dbReference type="ARBA" id="ARBA00024200"/>
    </source>
</evidence>
<dbReference type="SUPFAM" id="SSF54285">
    <property type="entry name" value="MoaD/ThiS"/>
    <property type="match status" value="1"/>
</dbReference>
<evidence type="ECO:0000313" key="13">
    <source>
        <dbReference type="EMBL" id="TGB05236.1"/>
    </source>
</evidence>
<proteinExistence type="inferred from homology"/>
<reference evidence="13 14" key="1">
    <citation type="journal article" date="2003" name="Int. J. Syst. Evol. Microbiol.">
        <title>Halobacillus salinus sp. nov., isolated from a salt lake on the coast of the East Sea in Korea.</title>
        <authorList>
            <person name="Yoon J.H."/>
            <person name="Kang K.H."/>
            <person name="Park Y.H."/>
        </authorList>
    </citation>
    <scope>NUCLEOTIDE SEQUENCE [LARGE SCALE GENOMIC DNA]</scope>
    <source>
        <strain evidence="13 14">HSL-3</strain>
    </source>
</reference>
<comment type="function">
    <text evidence="6">Involved in sulfur transfer in the conversion of molybdopterin precursor Z to molybdopterin.</text>
</comment>
<dbReference type="NCBIfam" id="TIGR01687">
    <property type="entry name" value="moaD_arch"/>
    <property type="match status" value="1"/>
</dbReference>
<dbReference type="Gene3D" id="3.10.20.30">
    <property type="match status" value="1"/>
</dbReference>
<evidence type="ECO:0000256" key="7">
    <source>
        <dbReference type="ARBA" id="ARBA00063099"/>
    </source>
</evidence>
<evidence type="ECO:0000256" key="11">
    <source>
        <dbReference type="ARBA" id="ARBA00078020"/>
    </source>
</evidence>
<organism evidence="13 14">
    <name type="scientific">Halobacillus salinus</name>
    <dbReference type="NCBI Taxonomy" id="192814"/>
    <lineage>
        <taxon>Bacteria</taxon>
        <taxon>Bacillati</taxon>
        <taxon>Bacillota</taxon>
        <taxon>Bacilli</taxon>
        <taxon>Bacillales</taxon>
        <taxon>Bacillaceae</taxon>
        <taxon>Halobacillus</taxon>
    </lineage>
</organism>
<dbReference type="InterPro" id="IPR016155">
    <property type="entry name" value="Mopterin_synth/thiamin_S_b"/>
</dbReference>
<dbReference type="NCBIfam" id="TIGR01682">
    <property type="entry name" value="moaD"/>
    <property type="match status" value="1"/>
</dbReference>
<evidence type="ECO:0000256" key="3">
    <source>
        <dbReference type="ARBA" id="ARBA00023150"/>
    </source>
</evidence>
<evidence type="ECO:0000256" key="1">
    <source>
        <dbReference type="ARBA" id="ARBA00005046"/>
    </source>
</evidence>
<comment type="pathway">
    <text evidence="1">Cofactor biosynthesis; molybdopterin biosynthesis.</text>
</comment>
<protein>
    <recommendedName>
        <fullName evidence="5">Molybdopterin synthase sulfur carrier subunit</fullName>
    </recommendedName>
    <alternativeName>
        <fullName evidence="11">MPT synthase subunit 1</fullName>
    </alternativeName>
    <alternativeName>
        <fullName evidence="8">Molybdenum cofactor biosynthesis protein D</fullName>
    </alternativeName>
    <alternativeName>
        <fullName evidence="10">Molybdopterin-converting factor small subunit</fullName>
    </alternativeName>
    <alternativeName>
        <fullName evidence="9">Molybdopterin-converting factor subunit 1</fullName>
    </alternativeName>
    <alternativeName>
        <fullName evidence="12">Sulfur carrier protein MoaD</fullName>
    </alternativeName>
</protein>
<dbReference type="FunFam" id="3.10.20.30:FF:000010">
    <property type="entry name" value="Molybdopterin synthase sulfur carrier subunit"/>
    <property type="match status" value="1"/>
</dbReference>
<keyword evidence="2" id="KW-0547">Nucleotide-binding</keyword>
<dbReference type="PANTHER" id="PTHR33359:SF1">
    <property type="entry name" value="MOLYBDOPTERIN SYNTHASE SULFUR CARRIER SUBUNIT"/>
    <property type="match status" value="1"/>
</dbReference>
<comment type="subunit">
    <text evidence="7">Heterotetramer of 2 MoaD subunits and 2 MoaE subunits. Forms a stable heterotetrameric complex of 2 MoaD and 2 MoeB during adenylation of MoaD by MoeB. During catalysis MoaD shuttles between the two heterotetrameric complexes.</text>
</comment>
<evidence type="ECO:0000256" key="2">
    <source>
        <dbReference type="ARBA" id="ARBA00022741"/>
    </source>
</evidence>
<dbReference type="PANTHER" id="PTHR33359">
    <property type="entry name" value="MOLYBDOPTERIN SYNTHASE SULFUR CARRIER SUBUNIT"/>
    <property type="match status" value="1"/>
</dbReference>
<dbReference type="OrthoDB" id="9801945at2"/>
<comment type="similarity">
    <text evidence="4">Belongs to the MoaD family.</text>
</comment>
<dbReference type="GO" id="GO:0006777">
    <property type="term" value="P:Mo-molybdopterin cofactor biosynthetic process"/>
    <property type="evidence" value="ECO:0007669"/>
    <property type="project" value="UniProtKB-KW"/>
</dbReference>
<dbReference type="EMBL" id="SRJC01000001">
    <property type="protein sequence ID" value="TGB05236.1"/>
    <property type="molecule type" value="Genomic_DNA"/>
</dbReference>
<comment type="caution">
    <text evidence="13">The sequence shown here is derived from an EMBL/GenBank/DDBJ whole genome shotgun (WGS) entry which is preliminary data.</text>
</comment>
<name>A0A4Z0H8M0_9BACI</name>
<dbReference type="GO" id="GO:1990133">
    <property type="term" value="C:molybdopterin adenylyltransferase complex"/>
    <property type="evidence" value="ECO:0007669"/>
    <property type="project" value="TreeGrafter"/>
</dbReference>
<dbReference type="UniPathway" id="UPA00344"/>
<evidence type="ECO:0000256" key="6">
    <source>
        <dbReference type="ARBA" id="ARBA00054425"/>
    </source>
</evidence>
<evidence type="ECO:0000256" key="8">
    <source>
        <dbReference type="ARBA" id="ARBA00075076"/>
    </source>
</evidence>
<evidence type="ECO:0000256" key="12">
    <source>
        <dbReference type="ARBA" id="ARBA00078992"/>
    </source>
</evidence>
<keyword evidence="14" id="KW-1185">Reference proteome</keyword>
<evidence type="ECO:0000313" key="14">
    <source>
        <dbReference type="Proteomes" id="UP000297982"/>
    </source>
</evidence>
<evidence type="ECO:0000256" key="10">
    <source>
        <dbReference type="ARBA" id="ARBA00077809"/>
    </source>
</evidence>
<dbReference type="RefSeq" id="WP_079480645.1">
    <property type="nucleotide sequence ID" value="NZ_FVYZ01000004.1"/>
</dbReference>
<evidence type="ECO:0000256" key="9">
    <source>
        <dbReference type="ARBA" id="ARBA00076711"/>
    </source>
</evidence>
<dbReference type="CDD" id="cd00754">
    <property type="entry name" value="Ubl_MoaD"/>
    <property type="match status" value="1"/>
</dbReference>